<evidence type="ECO:0000313" key="2">
    <source>
        <dbReference type="EMBL" id="RMX41907.1"/>
    </source>
</evidence>
<dbReference type="OrthoDB" id="5981753at2759"/>
<evidence type="ECO:0000256" key="1">
    <source>
        <dbReference type="SAM" id="MobiDB-lite"/>
    </source>
</evidence>
<evidence type="ECO:0000313" key="3">
    <source>
        <dbReference type="Proteomes" id="UP000275408"/>
    </source>
</evidence>
<feature type="compositionally biased region" description="Low complexity" evidence="1">
    <location>
        <begin position="225"/>
        <end position="235"/>
    </location>
</feature>
<name>A0A3M6TKF1_POCDA</name>
<protein>
    <submittedName>
        <fullName evidence="2">Uncharacterized protein</fullName>
    </submittedName>
</protein>
<dbReference type="EMBL" id="RCHS01003431">
    <property type="protein sequence ID" value="RMX41907.1"/>
    <property type="molecule type" value="Genomic_DNA"/>
</dbReference>
<proteinExistence type="predicted"/>
<dbReference type="Proteomes" id="UP000275408">
    <property type="component" value="Unassembled WGS sequence"/>
</dbReference>
<dbReference type="AlphaFoldDB" id="A0A3M6TKF1"/>
<sequence>MATIYSDGERRFFRLTKGVVDYSTEALRIVFKQEWNYLYLATPWRDDHTSGAQILAEERRAPGSRLYDPAYRAEYQPIKDHLSSGDVEEWDVTTLVFALKFSHALASSRSSHYGRRIGNVIYRLKEVRNEVIAHASKAYLSRRRFHRNIDTLTRAVGDLLRTSHPLVGKLQTLETEIEFRTEDLERYKQWLKDDNNSLLSLEKDLERLENKMKIQPVGGNDHTPSNAAGSSRASGNSEIISKIQTRVARIQRHVNVSVDLVPSRTKPEIFQSSRYIKMINKTNSLSFNLRWDELETFLKGFTSDLDLKILAGIQHAAALSHRSRKDEALEVLNGLVPNALLANNGVWIHARIKIRKSYLLHDKGQDDDALREVDEAEHMLSLGECHEDTAEVNNAKANIILSSSRNSKEDQQNILLHLDKSIKYCEKATVDKSNTVVQVTLRKALVHLGFYQHGILEEVSSSDIDIAKTVLNNIERQIGTMSERSKIYYTYSQSLLAYREGDIGRATKLEHKARKKCVEHDLTNEIQQLDRLRDLIRAPSRGEH</sequence>
<reference evidence="2 3" key="1">
    <citation type="journal article" date="2018" name="Sci. Rep.">
        <title>Comparative analysis of the Pocillopora damicornis genome highlights role of immune system in coral evolution.</title>
        <authorList>
            <person name="Cunning R."/>
            <person name="Bay R.A."/>
            <person name="Gillette P."/>
            <person name="Baker A.C."/>
            <person name="Traylor-Knowles N."/>
        </authorList>
    </citation>
    <scope>NUCLEOTIDE SEQUENCE [LARGE SCALE GENOMIC DNA]</scope>
    <source>
        <strain evidence="2">RSMAS</strain>
        <tissue evidence="2">Whole animal</tissue>
    </source>
</reference>
<keyword evidence="3" id="KW-1185">Reference proteome</keyword>
<accession>A0A3M6TKF1</accession>
<gene>
    <name evidence="2" type="ORF">pdam_00006653</name>
</gene>
<feature type="region of interest" description="Disordered" evidence="1">
    <location>
        <begin position="215"/>
        <end position="235"/>
    </location>
</feature>
<organism evidence="2 3">
    <name type="scientific">Pocillopora damicornis</name>
    <name type="common">Cauliflower coral</name>
    <name type="synonym">Millepora damicornis</name>
    <dbReference type="NCBI Taxonomy" id="46731"/>
    <lineage>
        <taxon>Eukaryota</taxon>
        <taxon>Metazoa</taxon>
        <taxon>Cnidaria</taxon>
        <taxon>Anthozoa</taxon>
        <taxon>Hexacorallia</taxon>
        <taxon>Scleractinia</taxon>
        <taxon>Astrocoeniina</taxon>
        <taxon>Pocilloporidae</taxon>
        <taxon>Pocillopora</taxon>
    </lineage>
</organism>
<comment type="caution">
    <text evidence="2">The sequence shown here is derived from an EMBL/GenBank/DDBJ whole genome shotgun (WGS) entry which is preliminary data.</text>
</comment>